<evidence type="ECO:0000256" key="5">
    <source>
        <dbReference type="SAM" id="SignalP"/>
    </source>
</evidence>
<dbReference type="OrthoDB" id="65569at2759"/>
<comment type="similarity">
    <text evidence="1 4">Belongs to the glycosyl hydrolase 1 family.</text>
</comment>
<dbReference type="SUPFAM" id="SSF51445">
    <property type="entry name" value="(Trans)glycosidases"/>
    <property type="match status" value="1"/>
</dbReference>
<dbReference type="Gene3D" id="3.20.20.80">
    <property type="entry name" value="Glycosidases"/>
    <property type="match status" value="1"/>
</dbReference>
<dbReference type="Pfam" id="PF00232">
    <property type="entry name" value="Glyco_hydro_1"/>
    <property type="match status" value="1"/>
</dbReference>
<sequence length="519" mass="59496">MTIIMFLLVSLFTLVTTSVGITSAEEAIAPILDVAPLNRNSFPKGFIFGTASASYQYEGAAKEGGRGESIWDNFTHKYPDKIQDRSNGDVANDQYHRYKEDVGIMKYMNLDAYRFSISWSRILPDGKLSGGVNPEGIKYYNNLINELLANGIQPFVTLFHWDLPQKLEDGYGGFLSANIVKDFGEYAELCYKEFGDRVKHWITLNEPWSYSNGGYAKGNFAPGRCSEWMKQNCTGGDSGKEPYLASHYQLLAHAEAVQIYKKKYQASQKGVIGITLLSHWFVPFSNNESDKKASERAIDFMFGWYMEPLTTGNYPESMRSLVGERLPKFDEEQSKLLRGSFDFLGLNYYTSYYASDGPDLRNDKPNYVTDSLANFTITRNGFDIGPRSASDWLYIYPKGIRELLLYVKEKYNNPLIYITENGMDEVNDPTLSLTESLIDTFRIDYYYRHLFYVQSAISDGVNVKGYFAWSLLDNFEWPKGYSVRFGINFVDYKSGKRYQKLSAKWFKNFLTRLGFIKMK</sequence>
<keyword evidence="5" id="KW-0732">Signal</keyword>
<organism evidence="6 7">
    <name type="scientific">Lupinus albus</name>
    <name type="common">White lupine</name>
    <name type="synonym">Lupinus termis</name>
    <dbReference type="NCBI Taxonomy" id="3870"/>
    <lineage>
        <taxon>Eukaryota</taxon>
        <taxon>Viridiplantae</taxon>
        <taxon>Streptophyta</taxon>
        <taxon>Embryophyta</taxon>
        <taxon>Tracheophyta</taxon>
        <taxon>Spermatophyta</taxon>
        <taxon>Magnoliopsida</taxon>
        <taxon>eudicotyledons</taxon>
        <taxon>Gunneridae</taxon>
        <taxon>Pentapetalae</taxon>
        <taxon>rosids</taxon>
        <taxon>fabids</taxon>
        <taxon>Fabales</taxon>
        <taxon>Fabaceae</taxon>
        <taxon>Papilionoideae</taxon>
        <taxon>50 kb inversion clade</taxon>
        <taxon>genistoids sensu lato</taxon>
        <taxon>core genistoids</taxon>
        <taxon>Genisteae</taxon>
        <taxon>Lupinus</taxon>
    </lineage>
</organism>
<dbReference type="PRINTS" id="PR00131">
    <property type="entry name" value="GLHYDRLASE1"/>
</dbReference>
<keyword evidence="3" id="KW-0326">Glycosidase</keyword>
<evidence type="ECO:0000256" key="3">
    <source>
        <dbReference type="ARBA" id="ARBA00023295"/>
    </source>
</evidence>
<dbReference type="GO" id="GO:0005975">
    <property type="term" value="P:carbohydrate metabolic process"/>
    <property type="evidence" value="ECO:0007669"/>
    <property type="project" value="InterPro"/>
</dbReference>
<keyword evidence="2" id="KW-0378">Hydrolase</keyword>
<dbReference type="PANTHER" id="PTHR10353">
    <property type="entry name" value="GLYCOSYL HYDROLASE"/>
    <property type="match status" value="1"/>
</dbReference>
<protein>
    <submittedName>
        <fullName evidence="6">Putative beta-glucosidase</fullName>
    </submittedName>
</protein>
<dbReference type="GO" id="GO:0008422">
    <property type="term" value="F:beta-glucosidase activity"/>
    <property type="evidence" value="ECO:0007669"/>
    <property type="project" value="UniProtKB-ARBA"/>
</dbReference>
<dbReference type="EMBL" id="WOCE01000017">
    <property type="protein sequence ID" value="KAE9595322.1"/>
    <property type="molecule type" value="Genomic_DNA"/>
</dbReference>
<name>A0A6A4P144_LUPAL</name>
<dbReference type="FunFam" id="3.20.20.80:FF:000020">
    <property type="entry name" value="Beta-glucosidase 12"/>
    <property type="match status" value="1"/>
</dbReference>
<dbReference type="PANTHER" id="PTHR10353:SF137">
    <property type="entry name" value="MYROSINASE 3-RELATED"/>
    <property type="match status" value="1"/>
</dbReference>
<dbReference type="Proteomes" id="UP000447434">
    <property type="component" value="Chromosome 17"/>
</dbReference>
<dbReference type="InterPro" id="IPR017853">
    <property type="entry name" value="GH"/>
</dbReference>
<feature type="signal peptide" evidence="5">
    <location>
        <begin position="1"/>
        <end position="17"/>
    </location>
</feature>
<evidence type="ECO:0000313" key="7">
    <source>
        <dbReference type="Proteomes" id="UP000447434"/>
    </source>
</evidence>
<evidence type="ECO:0000256" key="1">
    <source>
        <dbReference type="ARBA" id="ARBA00010838"/>
    </source>
</evidence>
<dbReference type="InterPro" id="IPR033132">
    <property type="entry name" value="GH_1_N_CS"/>
</dbReference>
<proteinExistence type="inferred from homology"/>
<evidence type="ECO:0000256" key="2">
    <source>
        <dbReference type="ARBA" id="ARBA00022801"/>
    </source>
</evidence>
<reference evidence="7" key="1">
    <citation type="journal article" date="2020" name="Nat. Commun.">
        <title>Genome sequence of the cluster root forming white lupin.</title>
        <authorList>
            <person name="Hufnagel B."/>
            <person name="Marques A."/>
            <person name="Soriano A."/>
            <person name="Marques L."/>
            <person name="Divol F."/>
            <person name="Doumas P."/>
            <person name="Sallet E."/>
            <person name="Mancinotti D."/>
            <person name="Carrere S."/>
            <person name="Marande W."/>
            <person name="Arribat S."/>
            <person name="Keller J."/>
            <person name="Huneau C."/>
            <person name="Blein T."/>
            <person name="Aime D."/>
            <person name="Laguerre M."/>
            <person name="Taylor J."/>
            <person name="Schubert V."/>
            <person name="Nelson M."/>
            <person name="Geu-Flores F."/>
            <person name="Crespi M."/>
            <person name="Gallardo-Guerrero K."/>
            <person name="Delaux P.-M."/>
            <person name="Salse J."/>
            <person name="Berges H."/>
            <person name="Guyot R."/>
            <person name="Gouzy J."/>
            <person name="Peret B."/>
        </authorList>
    </citation>
    <scope>NUCLEOTIDE SEQUENCE [LARGE SCALE GENOMIC DNA]</scope>
    <source>
        <strain evidence="7">cv. Amiga</strain>
    </source>
</reference>
<gene>
    <name evidence="6" type="ORF">Lalb_Chr17g0337541</name>
</gene>
<dbReference type="PROSITE" id="PS00653">
    <property type="entry name" value="GLYCOSYL_HYDROL_F1_2"/>
    <property type="match status" value="1"/>
</dbReference>
<keyword evidence="7" id="KW-1185">Reference proteome</keyword>
<dbReference type="AlphaFoldDB" id="A0A6A4P144"/>
<evidence type="ECO:0000256" key="4">
    <source>
        <dbReference type="RuleBase" id="RU003690"/>
    </source>
</evidence>
<dbReference type="InterPro" id="IPR001360">
    <property type="entry name" value="Glyco_hydro_1"/>
</dbReference>
<feature type="chain" id="PRO_5025606771" evidence="5">
    <location>
        <begin position="18"/>
        <end position="519"/>
    </location>
</feature>
<accession>A0A6A4P144</accession>
<evidence type="ECO:0000313" key="6">
    <source>
        <dbReference type="EMBL" id="KAE9595322.1"/>
    </source>
</evidence>
<comment type="caution">
    <text evidence="6">The sequence shown here is derived from an EMBL/GenBank/DDBJ whole genome shotgun (WGS) entry which is preliminary data.</text>
</comment>